<dbReference type="InterPro" id="IPR044862">
    <property type="entry name" value="Pro_4_hyd_alph_FE2OG_OXY"/>
</dbReference>
<dbReference type="AlphaFoldDB" id="A0A4P9Z0V1"/>
<evidence type="ECO:0000313" key="7">
    <source>
        <dbReference type="EMBL" id="RKP25905.1"/>
    </source>
</evidence>
<evidence type="ECO:0000256" key="1">
    <source>
        <dbReference type="ARBA" id="ARBA00001961"/>
    </source>
</evidence>
<dbReference type="InterPro" id="IPR045054">
    <property type="entry name" value="P4HA-like"/>
</dbReference>
<sequence>RTSTQTFLPFDHDQVTACLLMRAMSFFQLPMEDIEQMQVVRYLPGQEYRAHYDFMSTDEQLMGNEWTRLRGQRLATMIVYLQEPVAGGNTTFPSLGISVAPRKNDALFWYNLNQDGLEDWRTVHRGDPVVEGEKWAMNLW</sequence>
<keyword evidence="5" id="KW-0408">Iron</keyword>
<dbReference type="EMBL" id="KZ989577">
    <property type="protein sequence ID" value="RKP25905.1"/>
    <property type="molecule type" value="Genomic_DNA"/>
</dbReference>
<dbReference type="PANTHER" id="PTHR10869:SF246">
    <property type="entry name" value="TRANSMEMBRANE PROLYL 4-HYDROXYLASE"/>
    <property type="match status" value="1"/>
</dbReference>
<keyword evidence="9" id="KW-1185">Reference proteome</keyword>
<dbReference type="InterPro" id="IPR006620">
    <property type="entry name" value="Pro_4_hyd_alph"/>
</dbReference>
<evidence type="ECO:0000256" key="3">
    <source>
        <dbReference type="ARBA" id="ARBA00022964"/>
    </source>
</evidence>
<feature type="non-terminal residue" evidence="7">
    <location>
        <position position="1"/>
    </location>
</feature>
<dbReference type="GO" id="GO:0005506">
    <property type="term" value="F:iron ion binding"/>
    <property type="evidence" value="ECO:0007669"/>
    <property type="project" value="InterPro"/>
</dbReference>
<dbReference type="PROSITE" id="PS51471">
    <property type="entry name" value="FE2OG_OXY"/>
    <property type="match status" value="1"/>
</dbReference>
<protein>
    <recommendedName>
        <fullName evidence="6">Fe2OG dioxygenase domain-containing protein</fullName>
    </recommendedName>
</protein>
<dbReference type="PANTHER" id="PTHR10869">
    <property type="entry name" value="PROLYL 4-HYDROXYLASE ALPHA SUBUNIT"/>
    <property type="match status" value="1"/>
</dbReference>
<feature type="domain" description="Fe2OG dioxygenase" evidence="6">
    <location>
        <begin position="33"/>
        <end position="140"/>
    </location>
</feature>
<dbReference type="Gene3D" id="2.60.120.620">
    <property type="entry name" value="q2cbj1_9rhob like domain"/>
    <property type="match status" value="1"/>
</dbReference>
<proteinExistence type="predicted"/>
<gene>
    <name evidence="7" type="ORF">SYNPS1DRAFT_2204</name>
    <name evidence="8" type="ORF">SYNPS1DRAFT_4791</name>
</gene>
<dbReference type="InterPro" id="IPR005123">
    <property type="entry name" value="Oxoglu/Fe-dep_dioxygenase_dom"/>
</dbReference>
<dbReference type="Proteomes" id="UP000278143">
    <property type="component" value="Unassembled WGS sequence"/>
</dbReference>
<dbReference type="EMBL" id="KZ989577">
    <property type="protein sequence ID" value="RKP25909.1"/>
    <property type="molecule type" value="Genomic_DNA"/>
</dbReference>
<keyword evidence="4" id="KW-0560">Oxidoreductase</keyword>
<evidence type="ECO:0000259" key="6">
    <source>
        <dbReference type="PROSITE" id="PS51471"/>
    </source>
</evidence>
<comment type="cofactor">
    <cofactor evidence="1">
        <name>L-ascorbate</name>
        <dbReference type="ChEBI" id="CHEBI:38290"/>
    </cofactor>
</comment>
<name>A0A4P9Z0V1_9FUNG</name>
<organism evidence="7 9">
    <name type="scientific">Syncephalis pseudoplumigaleata</name>
    <dbReference type="NCBI Taxonomy" id="1712513"/>
    <lineage>
        <taxon>Eukaryota</taxon>
        <taxon>Fungi</taxon>
        <taxon>Fungi incertae sedis</taxon>
        <taxon>Zoopagomycota</taxon>
        <taxon>Zoopagomycotina</taxon>
        <taxon>Zoopagomycetes</taxon>
        <taxon>Zoopagales</taxon>
        <taxon>Piptocephalidaceae</taxon>
        <taxon>Syncephalis</taxon>
    </lineage>
</organism>
<feature type="non-terminal residue" evidence="7">
    <location>
        <position position="140"/>
    </location>
</feature>
<evidence type="ECO:0000256" key="2">
    <source>
        <dbReference type="ARBA" id="ARBA00022723"/>
    </source>
</evidence>
<dbReference type="SMART" id="SM00702">
    <property type="entry name" value="P4Hc"/>
    <property type="match status" value="1"/>
</dbReference>
<dbReference type="Pfam" id="PF13640">
    <property type="entry name" value="2OG-FeII_Oxy_3"/>
    <property type="match status" value="1"/>
</dbReference>
<keyword evidence="2" id="KW-0479">Metal-binding</keyword>
<evidence type="ECO:0000256" key="5">
    <source>
        <dbReference type="ARBA" id="ARBA00023004"/>
    </source>
</evidence>
<dbReference type="GO" id="GO:0031418">
    <property type="term" value="F:L-ascorbic acid binding"/>
    <property type="evidence" value="ECO:0007669"/>
    <property type="project" value="InterPro"/>
</dbReference>
<reference evidence="9" key="1">
    <citation type="journal article" date="2018" name="Nat. Microbiol.">
        <title>Leveraging single-cell genomics to expand the fungal tree of life.</title>
        <authorList>
            <person name="Ahrendt S.R."/>
            <person name="Quandt C.A."/>
            <person name="Ciobanu D."/>
            <person name="Clum A."/>
            <person name="Salamov A."/>
            <person name="Andreopoulos B."/>
            <person name="Cheng J.F."/>
            <person name="Woyke T."/>
            <person name="Pelin A."/>
            <person name="Henrissat B."/>
            <person name="Reynolds N.K."/>
            <person name="Benny G.L."/>
            <person name="Smith M.E."/>
            <person name="James T.Y."/>
            <person name="Grigoriev I.V."/>
        </authorList>
    </citation>
    <scope>NUCLEOTIDE SEQUENCE [LARGE SCALE GENOMIC DNA]</scope>
    <source>
        <strain evidence="9">Benny S71-1</strain>
    </source>
</reference>
<dbReference type="GO" id="GO:0004656">
    <property type="term" value="F:procollagen-proline 4-dioxygenase activity"/>
    <property type="evidence" value="ECO:0007669"/>
    <property type="project" value="TreeGrafter"/>
</dbReference>
<dbReference type="GO" id="GO:0005783">
    <property type="term" value="C:endoplasmic reticulum"/>
    <property type="evidence" value="ECO:0007669"/>
    <property type="project" value="TreeGrafter"/>
</dbReference>
<evidence type="ECO:0000313" key="9">
    <source>
        <dbReference type="Proteomes" id="UP000278143"/>
    </source>
</evidence>
<reference evidence="7" key="2">
    <citation type="submission" date="2018-07" db="EMBL/GenBank/DDBJ databases">
        <title>Leveraging single-cell genomics to expand the Fungal Tree of Life.</title>
        <authorList>
            <consortium name="DOE Joint Genome Institute"/>
            <person name="Ahrendt S.R."/>
            <person name="Quandt C.A."/>
            <person name="Ciobanu D."/>
            <person name="Clum A."/>
            <person name="Salamov A."/>
            <person name="Andreopoulos B."/>
            <person name="Cheng J.-F."/>
            <person name="Woyke T."/>
            <person name="Pelin A."/>
            <person name="Henrissat B."/>
            <person name="Reynolds N."/>
            <person name="Benny G.L."/>
            <person name="Smith M.E."/>
            <person name="James T.Y."/>
            <person name="Grigoriev I.V."/>
        </authorList>
    </citation>
    <scope>NUCLEOTIDE SEQUENCE</scope>
    <source>
        <strain evidence="7">Benny S71-1</strain>
    </source>
</reference>
<keyword evidence="3" id="KW-0223">Dioxygenase</keyword>
<accession>A0A4P9Z0V1</accession>
<evidence type="ECO:0000313" key="8">
    <source>
        <dbReference type="EMBL" id="RKP25909.1"/>
    </source>
</evidence>
<dbReference type="OrthoDB" id="1877616at2759"/>
<evidence type="ECO:0000256" key="4">
    <source>
        <dbReference type="ARBA" id="ARBA00023002"/>
    </source>
</evidence>